<accession>A0AAW5BWA0</accession>
<protein>
    <submittedName>
        <fullName evidence="2">Uncharacterized protein</fullName>
    </submittedName>
</protein>
<dbReference type="Proteomes" id="UP000669239">
    <property type="component" value="Unassembled WGS sequence"/>
</dbReference>
<sequence>MFDILSAGKAEEKSGAGPPLTDGNAADGGNECSGTPGLSAGIYRYTEKGRKI</sequence>
<name>A0AAW5BWA0_9FIRM</name>
<evidence type="ECO:0000256" key="1">
    <source>
        <dbReference type="SAM" id="MobiDB-lite"/>
    </source>
</evidence>
<comment type="caution">
    <text evidence="2">The sequence shown here is derived from an EMBL/GenBank/DDBJ whole genome shotgun (WGS) entry which is preliminary data.</text>
</comment>
<evidence type="ECO:0000313" key="2">
    <source>
        <dbReference type="EMBL" id="MCG4744526.1"/>
    </source>
</evidence>
<evidence type="ECO:0000313" key="4">
    <source>
        <dbReference type="Proteomes" id="UP000669239"/>
    </source>
</evidence>
<evidence type="ECO:0000313" key="3">
    <source>
        <dbReference type="EMBL" id="NSJ49566.1"/>
    </source>
</evidence>
<dbReference type="EMBL" id="JAKNGE010000004">
    <property type="protein sequence ID" value="MCG4744526.1"/>
    <property type="molecule type" value="Genomic_DNA"/>
</dbReference>
<proteinExistence type="predicted"/>
<reference evidence="3" key="2">
    <citation type="submission" date="2020-02" db="EMBL/GenBank/DDBJ databases">
        <authorList>
            <person name="Littmann E."/>
            <person name="Sorbara M."/>
        </authorList>
    </citation>
    <scope>NUCLEOTIDE SEQUENCE</scope>
    <source>
        <strain evidence="3">MSK.1.17</strain>
    </source>
</reference>
<dbReference type="RefSeq" id="WP_165642260.1">
    <property type="nucleotide sequence ID" value="NZ_CAXTHN010000018.1"/>
</dbReference>
<reference evidence="3 4" key="1">
    <citation type="journal article" date="2020" name="Cell Host Microbe">
        <title>Functional and Genomic Variation between Human-Derived Isolates of Lachnospiraceae Reveals Inter- and Intra-Species Diversity.</title>
        <authorList>
            <person name="Sorbara M.T."/>
            <person name="Littmann E.R."/>
            <person name="Fontana E."/>
            <person name="Moody T.U."/>
            <person name="Kohout C.E."/>
            <person name="Gjonbalaj M."/>
            <person name="Eaton V."/>
            <person name="Seok R."/>
            <person name="Leiner I.M."/>
            <person name="Pamer E.G."/>
        </authorList>
    </citation>
    <scope>NUCLEOTIDE SEQUENCE [LARGE SCALE GENOMIC DNA]</scope>
    <source>
        <strain evidence="3 4">MSK.1.17</strain>
    </source>
</reference>
<evidence type="ECO:0000313" key="5">
    <source>
        <dbReference type="Proteomes" id="UP001299608"/>
    </source>
</evidence>
<reference evidence="2" key="3">
    <citation type="submission" date="2022-01" db="EMBL/GenBank/DDBJ databases">
        <title>Collection of gut derived symbiotic bacterial strains cultured from healthy donors.</title>
        <authorList>
            <person name="Lin H."/>
            <person name="Kohout C."/>
            <person name="Waligurski E."/>
            <person name="Pamer E.G."/>
        </authorList>
    </citation>
    <scope>NUCLEOTIDE SEQUENCE</scope>
    <source>
        <strain evidence="2">DFI.6.55</strain>
    </source>
</reference>
<dbReference type="EMBL" id="JAAITT010000016">
    <property type="protein sequence ID" value="NSJ49566.1"/>
    <property type="molecule type" value="Genomic_DNA"/>
</dbReference>
<dbReference type="AlphaFoldDB" id="A0AAW5BWA0"/>
<dbReference type="Proteomes" id="UP001299608">
    <property type="component" value="Unassembled WGS sequence"/>
</dbReference>
<organism evidence="2 5">
    <name type="scientific">Enterocloster aldenensis</name>
    <dbReference type="NCBI Taxonomy" id="358742"/>
    <lineage>
        <taxon>Bacteria</taxon>
        <taxon>Bacillati</taxon>
        <taxon>Bacillota</taxon>
        <taxon>Clostridia</taxon>
        <taxon>Lachnospirales</taxon>
        <taxon>Lachnospiraceae</taxon>
        <taxon>Enterocloster</taxon>
    </lineage>
</organism>
<feature type="region of interest" description="Disordered" evidence="1">
    <location>
        <begin position="1"/>
        <end position="40"/>
    </location>
</feature>
<keyword evidence="4" id="KW-1185">Reference proteome</keyword>
<gene>
    <name evidence="3" type="ORF">G5B36_12780</name>
    <name evidence="2" type="ORF">L0N08_03780</name>
</gene>